<comment type="caution">
    <text evidence="1">The sequence shown here is derived from an EMBL/GenBank/DDBJ whole genome shotgun (WGS) entry which is preliminary data.</text>
</comment>
<dbReference type="Gene3D" id="2.60.120.200">
    <property type="match status" value="1"/>
</dbReference>
<evidence type="ECO:0008006" key="3">
    <source>
        <dbReference type="Google" id="ProtNLM"/>
    </source>
</evidence>
<dbReference type="Proteomes" id="UP000585579">
    <property type="component" value="Unassembled WGS sequence"/>
</dbReference>
<gene>
    <name evidence="1" type="ORF">GX302_12990</name>
</gene>
<accession>A0A7K4AYK1</accession>
<evidence type="ECO:0000313" key="1">
    <source>
        <dbReference type="EMBL" id="NLK33692.1"/>
    </source>
</evidence>
<sequence>MKKLVVVFSFILLNLIMLIIVTLVNNFSFTWLLAEAQEPVTDVKTGHPSNVSHGRLLWSGINWRVISQLENNTWVDDQGRLHMRLQKIGDTWCCTTLESPYIVKYGKFIWNISSPSLNLERNTSIGMFTYANNTNEIDIEINQWPGRDEHLWFTNQPGSVEDHPSNIYYDVYSDSPYLNETNITYIIEWEPTYINFSVISSDGSIISNWNYTNESEIPHVESTICQYFGTVANFTPQNEQPKEIVFNSFQYISSKQPSNYESADDLNPENETKFYKEVIDKLNALISKWKEYIPVGSIVENMFILAKKGTLGDI</sequence>
<dbReference type="EMBL" id="JAAYQL010000077">
    <property type="protein sequence ID" value="NLK33692.1"/>
    <property type="molecule type" value="Genomic_DNA"/>
</dbReference>
<name>A0A7K4AYK1_9EURY</name>
<evidence type="ECO:0000313" key="2">
    <source>
        <dbReference type="Proteomes" id="UP000585579"/>
    </source>
</evidence>
<proteinExistence type="predicted"/>
<dbReference type="SUPFAM" id="SSF49899">
    <property type="entry name" value="Concanavalin A-like lectins/glucanases"/>
    <property type="match status" value="1"/>
</dbReference>
<dbReference type="AlphaFoldDB" id="A0A7K4AYK1"/>
<dbReference type="InterPro" id="IPR013320">
    <property type="entry name" value="ConA-like_dom_sf"/>
</dbReference>
<reference evidence="1 2" key="1">
    <citation type="journal article" date="2020" name="Biotechnol. Biofuels">
        <title>New insights from the biogas microbiome by comprehensive genome-resolved metagenomics of nearly 1600 species originating from multiple anaerobic digesters.</title>
        <authorList>
            <person name="Campanaro S."/>
            <person name="Treu L."/>
            <person name="Rodriguez-R L.M."/>
            <person name="Kovalovszki A."/>
            <person name="Ziels R.M."/>
            <person name="Maus I."/>
            <person name="Zhu X."/>
            <person name="Kougias P.G."/>
            <person name="Basile A."/>
            <person name="Luo G."/>
            <person name="Schluter A."/>
            <person name="Konstantinidis K.T."/>
            <person name="Angelidaki I."/>
        </authorList>
    </citation>
    <scope>NUCLEOTIDE SEQUENCE [LARGE SCALE GENOMIC DNA]</scope>
    <source>
        <strain evidence="1">AS22ysBPME_46</strain>
    </source>
</reference>
<organism evidence="1 2">
    <name type="scientific">Methanosarcina flavescens</name>
    <dbReference type="NCBI Taxonomy" id="1715806"/>
    <lineage>
        <taxon>Archaea</taxon>
        <taxon>Methanobacteriati</taxon>
        <taxon>Methanobacteriota</taxon>
        <taxon>Stenosarchaea group</taxon>
        <taxon>Methanomicrobia</taxon>
        <taxon>Methanosarcinales</taxon>
        <taxon>Methanosarcinaceae</taxon>
        <taxon>Methanosarcina</taxon>
    </lineage>
</organism>
<protein>
    <recommendedName>
        <fullName evidence="3">GH16 domain-containing protein</fullName>
    </recommendedName>
</protein>